<keyword evidence="1" id="KW-0449">Lipoprotein</keyword>
<evidence type="ECO:0000313" key="1">
    <source>
        <dbReference type="EMBL" id="VVE52252.1"/>
    </source>
</evidence>
<comment type="caution">
    <text evidence="1">The sequence shown here is derived from an EMBL/GenBank/DDBJ whole genome shotgun (WGS) entry which is preliminary data.</text>
</comment>
<name>A0ABY6WBW9_9BURK</name>
<dbReference type="Proteomes" id="UP000366065">
    <property type="component" value="Unassembled WGS sequence"/>
</dbReference>
<organism evidence="1 2">
    <name type="scientific">Pandoraea capi</name>
    <dbReference type="NCBI Taxonomy" id="2508286"/>
    <lineage>
        <taxon>Bacteria</taxon>
        <taxon>Pseudomonadati</taxon>
        <taxon>Pseudomonadota</taxon>
        <taxon>Betaproteobacteria</taxon>
        <taxon>Burkholderiales</taxon>
        <taxon>Burkholderiaceae</taxon>
        <taxon>Pandoraea</taxon>
    </lineage>
</organism>
<gene>
    <name evidence="1" type="ORF">PCA20602_04788</name>
</gene>
<reference evidence="1 2" key="1">
    <citation type="submission" date="2019-08" db="EMBL/GenBank/DDBJ databases">
        <authorList>
            <person name="Peeters C."/>
        </authorList>
    </citation>
    <scope>NUCLEOTIDE SEQUENCE [LARGE SCALE GENOMIC DNA]</scope>
    <source>
        <strain evidence="1 2">LMG 20602</strain>
    </source>
</reference>
<accession>A0ABY6WBW9</accession>
<protein>
    <submittedName>
        <fullName evidence="1">Lipoprotein</fullName>
    </submittedName>
</protein>
<proteinExistence type="predicted"/>
<dbReference type="RefSeq" id="WP_246182316.1">
    <property type="nucleotide sequence ID" value="NZ_CABPRV010000015.1"/>
</dbReference>
<dbReference type="EMBL" id="CABPRV010000015">
    <property type="protein sequence ID" value="VVE52252.1"/>
    <property type="molecule type" value="Genomic_DNA"/>
</dbReference>
<sequence length="204" mass="22940">MTYRTHTRFVPSKASTIDPSGTARPHRNRRIGASAPVRWLSAGALALSLTAGLTGCYTPAWQTLTPMASQADVQAQLGKPKEVYPLAPGITRWLYPTKPFGEETIAADFDAQGRLLGTAQVLSTTEFNKVEVGKWTKTDVLHHFGEPVETSAFPLMKREVWTYRFKQDDVWFSMMNFYFDPDGIVQTTQISPDPLHEKRDNNMF</sequence>
<evidence type="ECO:0000313" key="2">
    <source>
        <dbReference type="Proteomes" id="UP000366065"/>
    </source>
</evidence>
<keyword evidence="2" id="KW-1185">Reference proteome</keyword>